<dbReference type="InterPro" id="IPR042197">
    <property type="entry name" value="Apaf_helical"/>
</dbReference>
<evidence type="ECO:0000256" key="2">
    <source>
        <dbReference type="ARBA" id="ARBA00022695"/>
    </source>
</evidence>
<feature type="domain" description="NB-ARC" evidence="13">
    <location>
        <begin position="578"/>
        <end position="645"/>
    </location>
</feature>
<evidence type="ECO:0000256" key="11">
    <source>
        <dbReference type="SAM" id="Phobius"/>
    </source>
</evidence>
<dbReference type="Pfam" id="PF18052">
    <property type="entry name" value="Rx_N"/>
    <property type="match status" value="1"/>
</dbReference>
<dbReference type="Pfam" id="PF23559">
    <property type="entry name" value="WHD_DRP"/>
    <property type="match status" value="1"/>
</dbReference>
<dbReference type="InterPro" id="IPR023780">
    <property type="entry name" value="Chromo_domain"/>
</dbReference>
<organism evidence="19 20">
    <name type="scientific">Vitis vinifera</name>
    <name type="common">Grape</name>
    <dbReference type="NCBI Taxonomy" id="29760"/>
    <lineage>
        <taxon>Eukaryota</taxon>
        <taxon>Viridiplantae</taxon>
        <taxon>Streptophyta</taxon>
        <taxon>Embryophyta</taxon>
        <taxon>Tracheophyta</taxon>
        <taxon>Spermatophyta</taxon>
        <taxon>Magnoliopsida</taxon>
        <taxon>eudicotyledons</taxon>
        <taxon>Gunneridae</taxon>
        <taxon>Pentapetalae</taxon>
        <taxon>rosids</taxon>
        <taxon>Vitales</taxon>
        <taxon>Vitaceae</taxon>
        <taxon>Viteae</taxon>
        <taxon>Vitis</taxon>
    </lineage>
</organism>
<keyword evidence="2" id="KW-0548">Nucleotidyltransferase</keyword>
<evidence type="ECO:0000256" key="8">
    <source>
        <dbReference type="ARBA" id="ARBA00022821"/>
    </source>
</evidence>
<dbReference type="SUPFAM" id="SSF56672">
    <property type="entry name" value="DNA/RNA polymerases"/>
    <property type="match status" value="1"/>
</dbReference>
<feature type="region of interest" description="Disordered" evidence="10">
    <location>
        <begin position="653"/>
        <end position="747"/>
    </location>
</feature>
<dbReference type="InterPro" id="IPR041373">
    <property type="entry name" value="RT_RNaseH"/>
</dbReference>
<dbReference type="FunFam" id="1.10.340.70:FF:000001">
    <property type="entry name" value="Retrovirus-related Pol polyprotein from transposon gypsy-like Protein"/>
    <property type="match status" value="1"/>
</dbReference>
<sequence>MPKFNDAFTIETDASREGIGAVLSQQGKPVAYMSRALGVTKKSWLTYAKEMLAIVEAIRTWRPYLLGQKFYIQTDQRSLKYLLEQRIATPEQQEWVAKLLGYDYEIKYKPSRENSVAYALSRKQGSPILHNIFFPVIVPNVATLRAKLLHEMHDTKVGGHSGVLRTFKKLGQQFYWPGMHRSVQDYVKGCAVCQKIKAETLAPAGLLQPLPIPCQALYGRLLPPILPYKDGLSPVHEVDQQLLNRDELLWQLKVNLERSVNRMKQMADRKRRDISFKVGEQLPAKARVHPVFHMSLLKRYQDNGGLAETQPAEIPPFTDDRVVLLEPQAILDYHWIKQGTQLVEEGLVRWKHLPAKEATWEPTNTLQEMFPNLDLEDKGPLDGGGIDRPRRSVLFTCPVISVCLLVRGLAYLKQPSVVKGRSRSHLLFKACEKVTDLLAQASLRSQVKKKARRMEDEFKLIKCFLEKVESVEWDNSVMEWLEELCNVSCEALGVINLFINRKAHVKGNKGAFRRVVMAFNSLRLGVEMDRINARLQDLCERMPQQVDDYCPFDSSTDDSCIIEEPDVIIEEPDVISFNDDVQEIVARLLTDDKSFLVISIMDMKGIGKTTLAKLVYDNDAIVHHFPFRAWTSEEQPPLDFLKDILKPMDPNKSIPTLWKEGDNNSLAEDEKEDNNSLAEDEEEDNISLAEEEEDHNGSAEDEEGDNNSREEDNNSSAEEEEEGGKSTAEEDNKSITEENNQGMAEEEDLWVKKMREREEEEELWIFRYIQWQSNDFDLGGSEPTFRASEGGLHLTLQLRDDNESWALFTHILKLTIPPELQSLRGDIVKTCCGVPLIIKKLAAVLSRKDTTIEEWSGVLQRLNEDEEFRSHILYEINGRLPLHMKRCLFYFGLFPQNFEIPARRLIALWIAEGLVYPKEETETPEDVAKKYLTKLIGQCMVQVTKKKTSITSSEISLGTGMVRRLVDHLDESDASFTHIHGHHNTISIPLKAHYEATSSFISFDTREGSLPGDNIRNFLHRCISSGCFLLLQVLDLEHVYKPNLPVELGKLTRLRYLGLRRTYLEMLPSSISKLLNLLTLDLKHTSKKPKKQTPPNIITLPSVIWKLQQLRHLYLNESYWSKFMHQPSAGSLTALQTLWGLFVDEKTPVKDGLDRFVTLRKLAVKFRLTPSQQEAMLSQLEAVADWVLKLSHLQSLRLTSIDEENQPWDLDGLTEDPMQTLDKLPNLRVLRLLRRSYIGKHMLCPSRGFPQLRVLKLWELEQLEEWNVEERALGALRDLEIRSCMVLRMLSEGLRHRTFLELKLTGHDKIGRCEEAMLVASFIGVWFNVLFHFFIEFCFIKVCQILASNNGAPSISDWGSIAPACYSVVAIDVNFLVFLALNINCFMLVGGVL</sequence>
<keyword evidence="1" id="KW-0808">Transferase</keyword>
<keyword evidence="6" id="KW-0255">Endonuclease</keyword>
<dbReference type="Pfam" id="PF00385">
    <property type="entry name" value="Chromo"/>
    <property type="match status" value="1"/>
</dbReference>
<dbReference type="PANTHER" id="PTHR23155:SF955">
    <property type="entry name" value="AAA+ ATPASE DOMAIN-CONTAINING PROTEIN"/>
    <property type="match status" value="1"/>
</dbReference>
<evidence type="ECO:0000313" key="20">
    <source>
        <dbReference type="Proteomes" id="UP000288805"/>
    </source>
</evidence>
<evidence type="ECO:0000259" key="14">
    <source>
        <dbReference type="Pfam" id="PF17917"/>
    </source>
</evidence>
<feature type="transmembrane region" description="Helical" evidence="11">
    <location>
        <begin position="1361"/>
        <end position="1389"/>
    </location>
</feature>
<dbReference type="GO" id="GO:0051707">
    <property type="term" value="P:response to other organism"/>
    <property type="evidence" value="ECO:0007669"/>
    <property type="project" value="UniProtKB-ARBA"/>
</dbReference>
<keyword evidence="11" id="KW-1133">Transmembrane helix</keyword>
<gene>
    <name evidence="19" type="primary">RPP8L3_8</name>
    <name evidence="19" type="ORF">CK203_082534</name>
</gene>
<dbReference type="InterPro" id="IPR036388">
    <property type="entry name" value="WH-like_DNA-bd_sf"/>
</dbReference>
<dbReference type="GO" id="GO:0016787">
    <property type="term" value="F:hydrolase activity"/>
    <property type="evidence" value="ECO:0007669"/>
    <property type="project" value="UniProtKB-KW"/>
</dbReference>
<dbReference type="CDD" id="cd09274">
    <property type="entry name" value="RNase_HI_RT_Ty3"/>
    <property type="match status" value="1"/>
</dbReference>
<keyword evidence="7" id="KW-0378">Hydrolase</keyword>
<keyword evidence="4" id="KW-0677">Repeat</keyword>
<feature type="domain" description="Disease resistance N-terminal" evidence="16">
    <location>
        <begin position="430"/>
        <end position="507"/>
    </location>
</feature>
<keyword evidence="8" id="KW-0611">Plant defense</keyword>
<dbReference type="InterPro" id="IPR043502">
    <property type="entry name" value="DNA/RNA_pol_sf"/>
</dbReference>
<dbReference type="InterPro" id="IPR032675">
    <property type="entry name" value="LRR_dom_sf"/>
</dbReference>
<evidence type="ECO:0000256" key="4">
    <source>
        <dbReference type="ARBA" id="ARBA00022737"/>
    </source>
</evidence>
<dbReference type="InterPro" id="IPR002182">
    <property type="entry name" value="NB-ARC"/>
</dbReference>
<dbReference type="EMBL" id="QGNW01001593">
    <property type="protein sequence ID" value="RVW35803.1"/>
    <property type="molecule type" value="Genomic_DNA"/>
</dbReference>
<dbReference type="Proteomes" id="UP000288805">
    <property type="component" value="Unassembled WGS sequence"/>
</dbReference>
<feature type="domain" description="Integrase zinc-binding" evidence="15">
    <location>
        <begin position="143"/>
        <end position="198"/>
    </location>
</feature>
<evidence type="ECO:0000256" key="5">
    <source>
        <dbReference type="ARBA" id="ARBA00022741"/>
    </source>
</evidence>
<dbReference type="GO" id="GO:0003964">
    <property type="term" value="F:RNA-directed DNA polymerase activity"/>
    <property type="evidence" value="ECO:0007669"/>
    <property type="project" value="UniProtKB-KW"/>
</dbReference>
<dbReference type="FunFam" id="3.10.20.370:FF:000001">
    <property type="entry name" value="Retrovirus-related Pol polyprotein from transposon 17.6-like protein"/>
    <property type="match status" value="1"/>
</dbReference>
<feature type="compositionally biased region" description="Acidic residues" evidence="10">
    <location>
        <begin position="667"/>
        <end position="705"/>
    </location>
</feature>
<dbReference type="Gene3D" id="3.80.10.10">
    <property type="entry name" value="Ribonuclease Inhibitor"/>
    <property type="match status" value="1"/>
</dbReference>
<dbReference type="Gene3D" id="3.40.50.300">
    <property type="entry name" value="P-loop containing nucleotide triphosphate hydrolases"/>
    <property type="match status" value="1"/>
</dbReference>
<dbReference type="GO" id="GO:0006952">
    <property type="term" value="P:defense response"/>
    <property type="evidence" value="ECO:0007669"/>
    <property type="project" value="UniProtKB-KW"/>
</dbReference>
<dbReference type="GO" id="GO:0043531">
    <property type="term" value="F:ADP binding"/>
    <property type="evidence" value="ECO:0007669"/>
    <property type="project" value="InterPro"/>
</dbReference>
<evidence type="ECO:0000259" key="12">
    <source>
        <dbReference type="Pfam" id="PF00385"/>
    </source>
</evidence>
<dbReference type="Pfam" id="PF17917">
    <property type="entry name" value="RT_RNaseH"/>
    <property type="match status" value="1"/>
</dbReference>
<evidence type="ECO:0000313" key="19">
    <source>
        <dbReference type="EMBL" id="RVW35803.1"/>
    </source>
</evidence>
<feature type="domain" description="Disease resistance protein winged helix" evidence="17">
    <location>
        <begin position="893"/>
        <end position="948"/>
    </location>
</feature>
<keyword evidence="5" id="KW-0547">Nucleotide-binding</keyword>
<dbReference type="Gene3D" id="1.10.10.10">
    <property type="entry name" value="Winged helix-like DNA-binding domain superfamily/Winged helix DNA-binding domain"/>
    <property type="match status" value="1"/>
</dbReference>
<evidence type="ECO:0000259" key="13">
    <source>
        <dbReference type="Pfam" id="PF00931"/>
    </source>
</evidence>
<evidence type="ECO:0000256" key="3">
    <source>
        <dbReference type="ARBA" id="ARBA00022722"/>
    </source>
</evidence>
<dbReference type="SUPFAM" id="SSF52058">
    <property type="entry name" value="L domain-like"/>
    <property type="match status" value="1"/>
</dbReference>
<keyword evidence="9" id="KW-0695">RNA-directed DNA polymerase</keyword>
<keyword evidence="11" id="KW-0472">Membrane</keyword>
<comment type="caution">
    <text evidence="19">The sequence shown here is derived from an EMBL/GenBank/DDBJ whole genome shotgun (WGS) entry which is preliminary data.</text>
</comment>
<dbReference type="PRINTS" id="PR00364">
    <property type="entry name" value="DISEASERSIST"/>
</dbReference>
<dbReference type="PANTHER" id="PTHR23155">
    <property type="entry name" value="DISEASE RESISTANCE PROTEIN RP"/>
    <property type="match status" value="1"/>
</dbReference>
<dbReference type="Pfam" id="PF17921">
    <property type="entry name" value="Integrase_H2C2"/>
    <property type="match status" value="1"/>
</dbReference>
<keyword evidence="11" id="KW-0812">Transmembrane</keyword>
<evidence type="ECO:0000259" key="16">
    <source>
        <dbReference type="Pfam" id="PF18052"/>
    </source>
</evidence>
<dbReference type="InterPro" id="IPR027417">
    <property type="entry name" value="P-loop_NTPase"/>
</dbReference>
<reference evidence="19 20" key="1">
    <citation type="journal article" date="2018" name="PLoS Genet.">
        <title>Population sequencing reveals clonal diversity and ancestral inbreeding in the grapevine cultivar Chardonnay.</title>
        <authorList>
            <person name="Roach M.J."/>
            <person name="Johnson D.L."/>
            <person name="Bohlmann J."/>
            <person name="van Vuuren H.J."/>
            <person name="Jones S.J."/>
            <person name="Pretorius I.S."/>
            <person name="Schmidt S.A."/>
            <person name="Borneman A.R."/>
        </authorList>
    </citation>
    <scope>NUCLEOTIDE SEQUENCE [LARGE SCALE GENOMIC DNA]</scope>
    <source>
        <strain evidence="20">cv. Chardonnay</strain>
        <tissue evidence="19">Leaf</tissue>
    </source>
</reference>
<evidence type="ECO:0000259" key="17">
    <source>
        <dbReference type="Pfam" id="PF23559"/>
    </source>
</evidence>
<evidence type="ECO:0000256" key="1">
    <source>
        <dbReference type="ARBA" id="ARBA00022679"/>
    </source>
</evidence>
<dbReference type="InterPro" id="IPR055414">
    <property type="entry name" value="LRR_R13L4/SHOC2-like"/>
</dbReference>
<dbReference type="SUPFAM" id="SSF52540">
    <property type="entry name" value="P-loop containing nucleoside triphosphate hydrolases"/>
    <property type="match status" value="2"/>
</dbReference>
<evidence type="ECO:0000256" key="9">
    <source>
        <dbReference type="ARBA" id="ARBA00022918"/>
    </source>
</evidence>
<dbReference type="OrthoDB" id="611536at2759"/>
<dbReference type="GO" id="GO:0004519">
    <property type="term" value="F:endonuclease activity"/>
    <property type="evidence" value="ECO:0007669"/>
    <property type="project" value="UniProtKB-KW"/>
</dbReference>
<name>A0A438DK15_VITVI</name>
<dbReference type="Gene3D" id="1.20.5.4130">
    <property type="match status" value="1"/>
</dbReference>
<dbReference type="Pfam" id="PF00931">
    <property type="entry name" value="NB-ARC"/>
    <property type="match status" value="1"/>
</dbReference>
<dbReference type="Pfam" id="PF23598">
    <property type="entry name" value="LRR_14"/>
    <property type="match status" value="1"/>
</dbReference>
<dbReference type="Gene3D" id="3.10.20.370">
    <property type="match status" value="1"/>
</dbReference>
<feature type="domain" description="Disease resistance R13L4/SHOC-2-like LRR" evidence="18">
    <location>
        <begin position="1024"/>
        <end position="1203"/>
    </location>
</feature>
<feature type="compositionally biased region" description="Basic and acidic residues" evidence="10">
    <location>
        <begin position="723"/>
        <end position="736"/>
    </location>
</feature>
<dbReference type="Gene3D" id="1.10.340.70">
    <property type="match status" value="1"/>
</dbReference>
<protein>
    <submittedName>
        <fullName evidence="19">Disease resistance RPP8-like protein 3</fullName>
    </submittedName>
</protein>
<feature type="domain" description="Chromo" evidence="12">
    <location>
        <begin position="326"/>
        <end position="373"/>
    </location>
</feature>
<dbReference type="InterPro" id="IPR058922">
    <property type="entry name" value="WHD_DRP"/>
</dbReference>
<accession>A0A438DK15</accession>
<dbReference type="InterPro" id="IPR041118">
    <property type="entry name" value="Rx_N"/>
</dbReference>
<evidence type="ECO:0000259" key="15">
    <source>
        <dbReference type="Pfam" id="PF17921"/>
    </source>
</evidence>
<keyword evidence="3" id="KW-0540">Nuclease</keyword>
<feature type="transmembrane region" description="Helical" evidence="11">
    <location>
        <begin position="1317"/>
        <end position="1340"/>
    </location>
</feature>
<feature type="domain" description="Reverse transcriptase RNase H-like" evidence="14">
    <location>
        <begin position="4"/>
        <end position="102"/>
    </location>
</feature>
<dbReference type="InterPro" id="IPR044974">
    <property type="entry name" value="Disease_R_plants"/>
</dbReference>
<evidence type="ECO:0000256" key="10">
    <source>
        <dbReference type="SAM" id="MobiDB-lite"/>
    </source>
</evidence>
<dbReference type="InterPro" id="IPR041588">
    <property type="entry name" value="Integrase_H2C2"/>
</dbReference>
<proteinExistence type="predicted"/>
<evidence type="ECO:0000256" key="7">
    <source>
        <dbReference type="ARBA" id="ARBA00022801"/>
    </source>
</evidence>
<dbReference type="InterPro" id="IPR016197">
    <property type="entry name" value="Chromo-like_dom_sf"/>
</dbReference>
<dbReference type="Gene3D" id="1.10.8.430">
    <property type="entry name" value="Helical domain of apoptotic protease-activating factors"/>
    <property type="match status" value="1"/>
</dbReference>
<evidence type="ECO:0000256" key="6">
    <source>
        <dbReference type="ARBA" id="ARBA00022759"/>
    </source>
</evidence>
<evidence type="ECO:0000259" key="18">
    <source>
        <dbReference type="Pfam" id="PF23598"/>
    </source>
</evidence>
<dbReference type="SUPFAM" id="SSF54160">
    <property type="entry name" value="Chromo domain-like"/>
    <property type="match status" value="1"/>
</dbReference>